<dbReference type="InterPro" id="IPR050810">
    <property type="entry name" value="Bact_Secretion_Sys_Channel"/>
</dbReference>
<evidence type="ECO:0000259" key="6">
    <source>
        <dbReference type="SMART" id="SM00965"/>
    </source>
</evidence>
<accession>A0A381WKP1</accession>
<evidence type="ECO:0000256" key="2">
    <source>
        <dbReference type="ARBA" id="ARBA00022448"/>
    </source>
</evidence>
<dbReference type="PRINTS" id="PR00811">
    <property type="entry name" value="BCTERIALGSPD"/>
</dbReference>
<comment type="subcellular location">
    <subcellularLocation>
        <location evidence="1">Membrane</location>
    </subcellularLocation>
</comment>
<dbReference type="Gene3D" id="3.30.1370.120">
    <property type="match status" value="1"/>
</dbReference>
<dbReference type="GO" id="GO:0019867">
    <property type="term" value="C:outer membrane"/>
    <property type="evidence" value="ECO:0007669"/>
    <property type="project" value="InterPro"/>
</dbReference>
<keyword evidence="2" id="KW-0813">Transport</keyword>
<evidence type="ECO:0000313" key="7">
    <source>
        <dbReference type="EMBL" id="SVA52463.1"/>
    </source>
</evidence>
<gene>
    <name evidence="7" type="ORF">METZ01_LOCUS105317</name>
</gene>
<dbReference type="PANTHER" id="PTHR30332:SF24">
    <property type="entry name" value="SECRETIN GSPD-RELATED"/>
    <property type="match status" value="1"/>
</dbReference>
<dbReference type="SMART" id="SM00965">
    <property type="entry name" value="STN"/>
    <property type="match status" value="1"/>
</dbReference>
<dbReference type="InterPro" id="IPR004846">
    <property type="entry name" value="T2SS/T3SS_dom"/>
</dbReference>
<keyword evidence="5" id="KW-0998">Cell outer membrane</keyword>
<name>A0A381WKP1_9ZZZZ</name>
<feature type="domain" description="Secretin/TonB short N-terminal" evidence="6">
    <location>
        <begin position="174"/>
        <end position="222"/>
    </location>
</feature>
<evidence type="ECO:0000256" key="1">
    <source>
        <dbReference type="ARBA" id="ARBA00004370"/>
    </source>
</evidence>
<proteinExistence type="predicted"/>
<dbReference type="PANTHER" id="PTHR30332">
    <property type="entry name" value="PROBABLE GENERAL SECRETION PATHWAY PROTEIN D"/>
    <property type="match status" value="1"/>
</dbReference>
<evidence type="ECO:0000256" key="5">
    <source>
        <dbReference type="ARBA" id="ARBA00023237"/>
    </source>
</evidence>
<dbReference type="PRINTS" id="PR01032">
    <property type="entry name" value="PHAGEIV"/>
</dbReference>
<dbReference type="Pfam" id="PF00263">
    <property type="entry name" value="Secretin"/>
    <property type="match status" value="1"/>
</dbReference>
<dbReference type="InterPro" id="IPR038591">
    <property type="entry name" value="NolW-like_sf"/>
</dbReference>
<dbReference type="InterPro" id="IPR011662">
    <property type="entry name" value="Secretin/TonB_short_N"/>
</dbReference>
<reference evidence="7" key="1">
    <citation type="submission" date="2018-05" db="EMBL/GenBank/DDBJ databases">
        <authorList>
            <person name="Lanie J.A."/>
            <person name="Ng W.-L."/>
            <person name="Kazmierczak K.M."/>
            <person name="Andrzejewski T.M."/>
            <person name="Davidsen T.M."/>
            <person name="Wayne K.J."/>
            <person name="Tettelin H."/>
            <person name="Glass J.I."/>
            <person name="Rusch D."/>
            <person name="Podicherti R."/>
            <person name="Tsui H.-C.T."/>
            <person name="Winkler M.E."/>
        </authorList>
    </citation>
    <scope>NUCLEOTIDE SEQUENCE</scope>
</reference>
<keyword evidence="4" id="KW-0472">Membrane</keyword>
<sequence length="525" mass="57886">MSFLIIANPVIGEPTKLLGITTEEYGGNQYLVLEFNGPDIEYVTTERLSPPTLQIGLGNVNWDRGDYKKRLNLAPLVEYSVKVPVAWDLTSVTNRVDVRLNFSERPAFTVELKTNLPEAPRNIMVIKWPTPDRQQVEKPSIDPYQPIKPALVSINFKNADIVDVLRLITTQHGMNLVLGDEITGEVTLKLKDVSLEKAMNTILSVSGYSWFMEDDIVIVKVKEQQLQMGGELDTHIFRLSFLNASAVLPAISAVFSAQGSAVELSSTGQDLNDLIMVTDIPSNFELIEKIIRTLDKENQQINISVKFIETTLKKDETLGINWAVRVDTSLALGLGQLVNNSGNKVSLATLAPSTVSALLQVLASDAETRLLQEPQITTFNNSPATITVGTTIPVLVPQAEGSMFGSQPYTYQDQNVNVNLQVLPRINENDLITMSIQASVQAITGYVGVERRPIVSSRSTDTNVMVRNGETLIIGGLIFDQDDSTIDKLPYLGDLPFFGRFFKSDGKSKSQNELLIFITPTIISS</sequence>
<evidence type="ECO:0000256" key="3">
    <source>
        <dbReference type="ARBA" id="ARBA00022729"/>
    </source>
</evidence>
<keyword evidence="3" id="KW-0732">Signal</keyword>
<dbReference type="EMBL" id="UINC01011955">
    <property type="protein sequence ID" value="SVA52463.1"/>
    <property type="molecule type" value="Genomic_DNA"/>
</dbReference>
<protein>
    <recommendedName>
        <fullName evidence="6">Secretin/TonB short N-terminal domain-containing protein</fullName>
    </recommendedName>
</protein>
<dbReference type="AlphaFoldDB" id="A0A381WKP1"/>
<dbReference type="InterPro" id="IPR001775">
    <property type="entry name" value="GspD/PilQ"/>
</dbReference>
<organism evidence="7">
    <name type="scientific">marine metagenome</name>
    <dbReference type="NCBI Taxonomy" id="408172"/>
    <lineage>
        <taxon>unclassified sequences</taxon>
        <taxon>metagenomes</taxon>
        <taxon>ecological metagenomes</taxon>
    </lineage>
</organism>
<evidence type="ECO:0000256" key="4">
    <source>
        <dbReference type="ARBA" id="ARBA00023136"/>
    </source>
</evidence>
<dbReference type="GO" id="GO:0015627">
    <property type="term" value="C:type II protein secretion system complex"/>
    <property type="evidence" value="ECO:0007669"/>
    <property type="project" value="TreeGrafter"/>
</dbReference>
<dbReference type="GO" id="GO:0009306">
    <property type="term" value="P:protein secretion"/>
    <property type="evidence" value="ECO:0007669"/>
    <property type="project" value="InterPro"/>
</dbReference>
<dbReference type="Gene3D" id="3.30.1370.130">
    <property type="match status" value="1"/>
</dbReference>